<dbReference type="EMBL" id="PFSJ01000015">
    <property type="protein sequence ID" value="PJC23742.1"/>
    <property type="molecule type" value="Genomic_DNA"/>
</dbReference>
<sequence length="198" mass="22291">MYVFNWIEDHPDLGKESYYKYLYFLISSILLGVIGVYFYFPKTFLTVAVLVLINFLYSKYLKKFSLLVAIFFVAVTGSLKMLLGIILAEGKIATFLPILFCNYLSSICFHAFFVLSLTFKLLASWLNLFVCKKLFKGKMLFSSGSTISSLILIASTIPTAGESGQPQAIIFTFPIAFISFKSVDKRLSGASLDLYFVL</sequence>
<feature type="transmembrane region" description="Helical" evidence="1">
    <location>
        <begin position="94"/>
        <end position="119"/>
    </location>
</feature>
<proteinExistence type="predicted"/>
<dbReference type="Proteomes" id="UP000229756">
    <property type="component" value="Unassembled WGS sequence"/>
</dbReference>
<feature type="transmembrane region" description="Helical" evidence="1">
    <location>
        <begin position="66"/>
        <end position="88"/>
    </location>
</feature>
<name>A0A2M8ELX8_UNCKA</name>
<feature type="transmembrane region" description="Helical" evidence="1">
    <location>
        <begin position="21"/>
        <end position="38"/>
    </location>
</feature>
<gene>
    <name evidence="2" type="ORF">CO058_01965</name>
</gene>
<keyword evidence="1" id="KW-1133">Transmembrane helix</keyword>
<evidence type="ECO:0000256" key="1">
    <source>
        <dbReference type="SAM" id="Phobius"/>
    </source>
</evidence>
<reference evidence="3" key="1">
    <citation type="submission" date="2017-09" db="EMBL/GenBank/DDBJ databases">
        <title>Depth-based differentiation of microbial function through sediment-hosted aquifers and enrichment of novel symbionts in the deep terrestrial subsurface.</title>
        <authorList>
            <person name="Probst A.J."/>
            <person name="Ladd B."/>
            <person name="Jarett J.K."/>
            <person name="Geller-Mcgrath D.E."/>
            <person name="Sieber C.M.K."/>
            <person name="Emerson J.B."/>
            <person name="Anantharaman K."/>
            <person name="Thomas B.C."/>
            <person name="Malmstrom R."/>
            <person name="Stieglmeier M."/>
            <person name="Klingl A."/>
            <person name="Woyke T."/>
            <person name="Ryan C.M."/>
            <person name="Banfield J.F."/>
        </authorList>
    </citation>
    <scope>NUCLEOTIDE SEQUENCE [LARGE SCALE GENOMIC DNA]</scope>
</reference>
<keyword evidence="1" id="KW-0472">Membrane</keyword>
<protein>
    <submittedName>
        <fullName evidence="2">Uncharacterized protein</fullName>
    </submittedName>
</protein>
<accession>A0A2M8ELX8</accession>
<dbReference type="AlphaFoldDB" id="A0A2M8ELX8"/>
<evidence type="ECO:0000313" key="3">
    <source>
        <dbReference type="Proteomes" id="UP000229756"/>
    </source>
</evidence>
<organism evidence="2 3">
    <name type="scientific">candidate division WWE3 bacterium CG_4_9_14_0_2_um_filter_35_11</name>
    <dbReference type="NCBI Taxonomy" id="1975077"/>
    <lineage>
        <taxon>Bacteria</taxon>
        <taxon>Katanobacteria</taxon>
    </lineage>
</organism>
<comment type="caution">
    <text evidence="2">The sequence shown here is derived from an EMBL/GenBank/DDBJ whole genome shotgun (WGS) entry which is preliminary data.</text>
</comment>
<keyword evidence="1" id="KW-0812">Transmembrane</keyword>
<feature type="transmembrane region" description="Helical" evidence="1">
    <location>
        <begin position="44"/>
        <end position="61"/>
    </location>
</feature>
<evidence type="ECO:0000313" key="2">
    <source>
        <dbReference type="EMBL" id="PJC23742.1"/>
    </source>
</evidence>